<gene>
    <name evidence="3" type="ORF">D2E25_1106</name>
</gene>
<organism evidence="3 4">
    <name type="scientific">Bifidobacterium goeldii</name>
    <dbReference type="NCBI Taxonomy" id="2306975"/>
    <lineage>
        <taxon>Bacteria</taxon>
        <taxon>Bacillati</taxon>
        <taxon>Actinomycetota</taxon>
        <taxon>Actinomycetes</taxon>
        <taxon>Bifidobacteriales</taxon>
        <taxon>Bifidobacteriaceae</taxon>
        <taxon>Bifidobacterium</taxon>
    </lineage>
</organism>
<dbReference type="RefSeq" id="WP_125980701.1">
    <property type="nucleotide sequence ID" value="NZ_QXGL01000003.1"/>
</dbReference>
<sequence length="347" mass="36765">MNGLTLSPALGWPAGSILAALMIIMAIAAIVLHVRRSAHGASDETVTACVRRVLMCVLAAVMALTPSVIETTTSRAVNATDVVVAVDVTGSMAVADAQYGSDTVSSRLDAARQAVNDITARYADSSFAALRFGASGTLDVPLTPDSNAITNWADTLTAEATSVSAGSSLDAPLDQLMLSLKSIRNQHPDDVIVLYMITDGEQTSTVTRRSYSTLRRYLDDAFTIGVGSTDGGTIPNIADGVGNTNGQSDQAQQWVIDPTTGQPGISKLDENNLRDIADEMGGSYVHMDATHTIANALSAKISEQWKLTTTPKTRERAIPVVWPFAIALSVLLAWELGAWIAMSRRML</sequence>
<accession>A0A430FJS9</accession>
<dbReference type="Gene3D" id="3.40.50.410">
    <property type="entry name" value="von Willebrand factor, type A domain"/>
    <property type="match status" value="1"/>
</dbReference>
<dbReference type="AlphaFoldDB" id="A0A430FJS9"/>
<dbReference type="InterPro" id="IPR036465">
    <property type="entry name" value="vWFA_dom_sf"/>
</dbReference>
<evidence type="ECO:0000313" key="4">
    <source>
        <dbReference type="Proteomes" id="UP000287533"/>
    </source>
</evidence>
<keyword evidence="1" id="KW-0812">Transmembrane</keyword>
<evidence type="ECO:0000256" key="1">
    <source>
        <dbReference type="SAM" id="Phobius"/>
    </source>
</evidence>
<keyword evidence="4" id="KW-1185">Reference proteome</keyword>
<feature type="domain" description="VWFA" evidence="2">
    <location>
        <begin position="81"/>
        <end position="280"/>
    </location>
</feature>
<name>A0A430FJS9_9BIFI</name>
<dbReference type="CDD" id="cd00198">
    <property type="entry name" value="vWFA"/>
    <property type="match status" value="1"/>
</dbReference>
<comment type="caution">
    <text evidence="3">The sequence shown here is derived from an EMBL/GenBank/DDBJ whole genome shotgun (WGS) entry which is preliminary data.</text>
</comment>
<keyword evidence="1" id="KW-0472">Membrane</keyword>
<feature type="transmembrane region" description="Helical" evidence="1">
    <location>
        <begin position="320"/>
        <end position="342"/>
    </location>
</feature>
<dbReference type="SUPFAM" id="SSF53300">
    <property type="entry name" value="vWA-like"/>
    <property type="match status" value="1"/>
</dbReference>
<feature type="transmembrane region" description="Helical" evidence="1">
    <location>
        <begin position="12"/>
        <end position="32"/>
    </location>
</feature>
<dbReference type="Proteomes" id="UP000287533">
    <property type="component" value="Unassembled WGS sequence"/>
</dbReference>
<dbReference type="SMART" id="SM00327">
    <property type="entry name" value="VWA"/>
    <property type="match status" value="1"/>
</dbReference>
<evidence type="ECO:0000259" key="2">
    <source>
        <dbReference type="PROSITE" id="PS50234"/>
    </source>
</evidence>
<dbReference type="Pfam" id="PF13519">
    <property type="entry name" value="VWA_2"/>
    <property type="match status" value="1"/>
</dbReference>
<dbReference type="InterPro" id="IPR002035">
    <property type="entry name" value="VWF_A"/>
</dbReference>
<proteinExistence type="predicted"/>
<evidence type="ECO:0000313" key="3">
    <source>
        <dbReference type="EMBL" id="RSX53133.1"/>
    </source>
</evidence>
<reference evidence="3 4" key="1">
    <citation type="submission" date="2018-09" db="EMBL/GenBank/DDBJ databases">
        <title>Characterization of the phylogenetic diversity of five novel species belonging to the genus Bifidobacterium.</title>
        <authorList>
            <person name="Lugli G.A."/>
            <person name="Duranti S."/>
            <person name="Milani C."/>
        </authorList>
    </citation>
    <scope>NUCLEOTIDE SEQUENCE [LARGE SCALE GENOMIC DNA]</scope>
    <source>
        <strain evidence="3 4">2034B</strain>
    </source>
</reference>
<dbReference type="PROSITE" id="PS50234">
    <property type="entry name" value="VWFA"/>
    <property type="match status" value="1"/>
</dbReference>
<protein>
    <submittedName>
        <fullName evidence="3">VWA domain-containing protein</fullName>
    </submittedName>
</protein>
<keyword evidence="1" id="KW-1133">Transmembrane helix</keyword>
<dbReference type="EMBL" id="QXGL01000003">
    <property type="protein sequence ID" value="RSX53133.1"/>
    <property type="molecule type" value="Genomic_DNA"/>
</dbReference>
<dbReference type="OrthoDB" id="9814325at2"/>